<reference evidence="14" key="1">
    <citation type="journal article" date="2019" name="Int. J. Syst. Evol. Microbiol.">
        <title>The Global Catalogue of Microorganisms (GCM) 10K type strain sequencing project: providing services to taxonomists for standard genome sequencing and annotation.</title>
        <authorList>
            <consortium name="The Broad Institute Genomics Platform"/>
            <consortium name="The Broad Institute Genome Sequencing Center for Infectious Disease"/>
            <person name="Wu L."/>
            <person name="Ma J."/>
        </authorList>
    </citation>
    <scope>NUCLEOTIDE SEQUENCE [LARGE SCALE GENOMIC DNA]</scope>
    <source>
        <strain evidence="14">CCUG 59778</strain>
    </source>
</reference>
<feature type="transmembrane region" description="Helical" evidence="10">
    <location>
        <begin position="123"/>
        <end position="143"/>
    </location>
</feature>
<keyword evidence="6 13" id="KW-0418">Kinase</keyword>
<protein>
    <recommendedName>
        <fullName evidence="2">histidine kinase</fullName>
        <ecNumber evidence="2">2.7.13.3</ecNumber>
    </recommendedName>
</protein>
<keyword evidence="4" id="KW-0808">Transferase</keyword>
<accession>A0ABW0ENI4</accession>
<proteinExistence type="predicted"/>
<name>A0ABW0ENI4_9PSEU</name>
<keyword evidence="7" id="KW-0067">ATP-binding</keyword>
<evidence type="ECO:0000256" key="3">
    <source>
        <dbReference type="ARBA" id="ARBA00022553"/>
    </source>
</evidence>
<dbReference type="Gene3D" id="1.20.5.1930">
    <property type="match status" value="1"/>
</dbReference>
<feature type="transmembrane region" description="Helical" evidence="10">
    <location>
        <begin position="44"/>
        <end position="67"/>
    </location>
</feature>
<evidence type="ECO:0000256" key="8">
    <source>
        <dbReference type="ARBA" id="ARBA00023012"/>
    </source>
</evidence>
<comment type="catalytic activity">
    <reaction evidence="1">
        <text>ATP + protein L-histidine = ADP + protein N-phospho-L-histidine.</text>
        <dbReference type="EC" id="2.7.13.3"/>
    </reaction>
</comment>
<evidence type="ECO:0000313" key="13">
    <source>
        <dbReference type="EMBL" id="MFC5287584.1"/>
    </source>
</evidence>
<dbReference type="EMBL" id="JBHSKF010000004">
    <property type="protein sequence ID" value="MFC5287584.1"/>
    <property type="molecule type" value="Genomic_DNA"/>
</dbReference>
<comment type="caution">
    <text evidence="13">The sequence shown here is derived from an EMBL/GenBank/DDBJ whole genome shotgun (WGS) entry which is preliminary data.</text>
</comment>
<evidence type="ECO:0000256" key="10">
    <source>
        <dbReference type="SAM" id="Phobius"/>
    </source>
</evidence>
<evidence type="ECO:0000256" key="1">
    <source>
        <dbReference type="ARBA" id="ARBA00000085"/>
    </source>
</evidence>
<dbReference type="Gene3D" id="3.30.565.10">
    <property type="entry name" value="Histidine kinase-like ATPase, C-terminal domain"/>
    <property type="match status" value="1"/>
</dbReference>
<keyword evidence="3" id="KW-0597">Phosphoprotein</keyword>
<keyword evidence="10" id="KW-1133">Transmembrane helix</keyword>
<dbReference type="EC" id="2.7.13.3" evidence="2"/>
<keyword evidence="5" id="KW-0547">Nucleotide-binding</keyword>
<evidence type="ECO:0000256" key="6">
    <source>
        <dbReference type="ARBA" id="ARBA00022777"/>
    </source>
</evidence>
<keyword evidence="8" id="KW-0902">Two-component regulatory system</keyword>
<evidence type="ECO:0000256" key="2">
    <source>
        <dbReference type="ARBA" id="ARBA00012438"/>
    </source>
</evidence>
<feature type="domain" description="Signal transduction histidine kinase subgroup 3 dimerisation and phosphoacceptor" evidence="12">
    <location>
        <begin position="173"/>
        <end position="236"/>
    </location>
</feature>
<evidence type="ECO:0000256" key="9">
    <source>
        <dbReference type="SAM" id="Coils"/>
    </source>
</evidence>
<keyword evidence="10" id="KW-0812">Transmembrane</keyword>
<dbReference type="PANTHER" id="PTHR24421:SF10">
    <property type="entry name" value="NITRATE_NITRITE SENSOR PROTEIN NARQ"/>
    <property type="match status" value="1"/>
</dbReference>
<dbReference type="InterPro" id="IPR003594">
    <property type="entry name" value="HATPase_dom"/>
</dbReference>
<dbReference type="InterPro" id="IPR050482">
    <property type="entry name" value="Sensor_HK_TwoCompSys"/>
</dbReference>
<evidence type="ECO:0000256" key="4">
    <source>
        <dbReference type="ARBA" id="ARBA00022679"/>
    </source>
</evidence>
<evidence type="ECO:0000313" key="14">
    <source>
        <dbReference type="Proteomes" id="UP001596157"/>
    </source>
</evidence>
<dbReference type="Pfam" id="PF02518">
    <property type="entry name" value="HATPase_c"/>
    <property type="match status" value="1"/>
</dbReference>
<dbReference type="CDD" id="cd16917">
    <property type="entry name" value="HATPase_UhpB-NarQ-NarX-like"/>
    <property type="match status" value="1"/>
</dbReference>
<dbReference type="Proteomes" id="UP001596157">
    <property type="component" value="Unassembled WGS sequence"/>
</dbReference>
<dbReference type="InterPro" id="IPR011712">
    <property type="entry name" value="Sig_transdc_His_kin_sub3_dim/P"/>
</dbReference>
<feature type="coiled-coil region" evidence="9">
    <location>
        <begin position="141"/>
        <end position="168"/>
    </location>
</feature>
<keyword evidence="14" id="KW-1185">Reference proteome</keyword>
<sequence length="385" mass="41228">MPIVVIGLALVAILVSVGLPKTTVGWIDIVLTIGSLGLLYLRARHPLGVMVATIACAGFYHACMMIIPELSAEVFKSTDPWLPLVTPVVVYNIVLHGRRWAALVSIAALGVLGARPWDTSTDLVLATVTMVVVPALIGLYIGAHRGLVQALTDRAERLEREQHLREEQARADERVRLAAEMHDVVSHRLSLMVLHLGAMGLSATDERTRSAAEELRAAGCEALNELRELVGVLREDRGDPTTPADDEPAPVPSLEQLIAESLAVGVVVDLVLEGNPNPTSRAVGRTAYRVVQESLTNIRKHAPGASATVLVRYLGDRLRLTVRNDTGIGPVDQVLVNSGSRTGLLGLRQRVELVGGSLQAGPREDGGFEVDAILPSYVPTSGGRE</sequence>
<feature type="domain" description="Histidine kinase/HSP90-like ATPase" evidence="11">
    <location>
        <begin position="286"/>
        <end position="375"/>
    </location>
</feature>
<dbReference type="SUPFAM" id="SSF55874">
    <property type="entry name" value="ATPase domain of HSP90 chaperone/DNA topoisomerase II/histidine kinase"/>
    <property type="match status" value="1"/>
</dbReference>
<keyword evidence="10" id="KW-0472">Membrane</keyword>
<dbReference type="Pfam" id="PF07730">
    <property type="entry name" value="HisKA_3"/>
    <property type="match status" value="1"/>
</dbReference>
<organism evidence="13 14">
    <name type="scientific">Actinokineospora guangxiensis</name>
    <dbReference type="NCBI Taxonomy" id="1490288"/>
    <lineage>
        <taxon>Bacteria</taxon>
        <taxon>Bacillati</taxon>
        <taxon>Actinomycetota</taxon>
        <taxon>Actinomycetes</taxon>
        <taxon>Pseudonocardiales</taxon>
        <taxon>Pseudonocardiaceae</taxon>
        <taxon>Actinokineospora</taxon>
    </lineage>
</organism>
<dbReference type="GO" id="GO:0016301">
    <property type="term" value="F:kinase activity"/>
    <property type="evidence" value="ECO:0007669"/>
    <property type="project" value="UniProtKB-KW"/>
</dbReference>
<keyword evidence="9" id="KW-0175">Coiled coil</keyword>
<evidence type="ECO:0000259" key="12">
    <source>
        <dbReference type="Pfam" id="PF07730"/>
    </source>
</evidence>
<evidence type="ECO:0000259" key="11">
    <source>
        <dbReference type="Pfam" id="PF02518"/>
    </source>
</evidence>
<feature type="transmembrane region" description="Helical" evidence="10">
    <location>
        <begin position="100"/>
        <end position="117"/>
    </location>
</feature>
<dbReference type="InterPro" id="IPR036890">
    <property type="entry name" value="HATPase_C_sf"/>
</dbReference>
<evidence type="ECO:0000256" key="5">
    <source>
        <dbReference type="ARBA" id="ARBA00022741"/>
    </source>
</evidence>
<dbReference type="PANTHER" id="PTHR24421">
    <property type="entry name" value="NITRATE/NITRITE SENSOR PROTEIN NARX-RELATED"/>
    <property type="match status" value="1"/>
</dbReference>
<evidence type="ECO:0000256" key="7">
    <source>
        <dbReference type="ARBA" id="ARBA00022840"/>
    </source>
</evidence>
<dbReference type="RefSeq" id="WP_378246704.1">
    <property type="nucleotide sequence ID" value="NZ_JBHSKF010000004.1"/>
</dbReference>
<gene>
    <name evidence="13" type="ORF">ACFPM7_11030</name>
</gene>